<dbReference type="SUPFAM" id="SSF53335">
    <property type="entry name" value="S-adenosyl-L-methionine-dependent methyltransferases"/>
    <property type="match status" value="1"/>
</dbReference>
<comment type="caution">
    <text evidence="3">The sequence shown here is derived from an EMBL/GenBank/DDBJ whole genome shotgun (WGS) entry which is preliminary data.</text>
</comment>
<gene>
    <name evidence="3" type="ORF">BEN30_09985</name>
</gene>
<dbReference type="Pfam" id="PF02636">
    <property type="entry name" value="Methyltransf_28"/>
    <property type="match status" value="1"/>
</dbReference>
<dbReference type="PANTHER" id="PTHR12049:SF7">
    <property type="entry name" value="PROTEIN ARGININE METHYLTRANSFERASE NDUFAF7, MITOCHONDRIAL"/>
    <property type="match status" value="1"/>
</dbReference>
<evidence type="ECO:0000256" key="2">
    <source>
        <dbReference type="ARBA" id="ARBA00022679"/>
    </source>
</evidence>
<dbReference type="EMBL" id="MCGG01000025">
    <property type="protein sequence ID" value="OEJ67099.1"/>
    <property type="molecule type" value="Genomic_DNA"/>
</dbReference>
<dbReference type="AlphaFoldDB" id="A0A1E5Q7G5"/>
<dbReference type="Proteomes" id="UP000095347">
    <property type="component" value="Unassembled WGS sequence"/>
</dbReference>
<sequence length="362" mass="39571">MSALFDIIKAEISADGPITVARYMELALGHAEHGYYKKQDPFGEDGDFVTAPEISQMFGEMIGLWMAVVWQAMGQPDPINVVEVGPGRGTLMADALRAAYAMEEFDDAARLWLIETSPALREKQKRALAQAMMMPAWRETFTEVGSGPSIVIGNEFFDALPIRQFERANDGWRERLVGLDEDGDQFEFTLSKDLADSTLIPDDLRDSTPPGGIFELQQAACEVMRDIAQRVVESGGAALFFDYGHGEHGVGETLQAVKKHQFADVLKTPGDADLTAHVDFAQLMIAAREAGAEVLGPVPQGAFLDRLGMRHRADMLMLNAGEGHTAEIDAAYKRLTEADQMGVLFKVIAVVPPGFGVPPWAE</sequence>
<dbReference type="GO" id="GO:0032259">
    <property type="term" value="P:methylation"/>
    <property type="evidence" value="ECO:0007669"/>
    <property type="project" value="UniProtKB-KW"/>
</dbReference>
<name>A0A1E5Q7G5_9PROT</name>
<dbReference type="InterPro" id="IPR038375">
    <property type="entry name" value="NDUFAF7_sf"/>
</dbReference>
<reference evidence="4" key="1">
    <citation type="submission" date="2016-07" db="EMBL/GenBank/DDBJ databases">
        <authorList>
            <person name="Florea S."/>
            <person name="Webb J.S."/>
            <person name="Jaromczyk J."/>
            <person name="Schardl C.L."/>
        </authorList>
    </citation>
    <scope>NUCLEOTIDE SEQUENCE [LARGE SCALE GENOMIC DNA]</scope>
    <source>
        <strain evidence="4">MV-1</strain>
    </source>
</reference>
<organism evidence="3 4">
    <name type="scientific">Magnetovibrio blakemorei</name>
    <dbReference type="NCBI Taxonomy" id="28181"/>
    <lineage>
        <taxon>Bacteria</taxon>
        <taxon>Pseudomonadati</taxon>
        <taxon>Pseudomonadota</taxon>
        <taxon>Alphaproteobacteria</taxon>
        <taxon>Rhodospirillales</taxon>
        <taxon>Magnetovibrionaceae</taxon>
        <taxon>Magnetovibrio</taxon>
    </lineage>
</organism>
<keyword evidence="1" id="KW-0489">Methyltransferase</keyword>
<evidence type="ECO:0008006" key="5">
    <source>
        <dbReference type="Google" id="ProtNLM"/>
    </source>
</evidence>
<dbReference type="RefSeq" id="WP_069957929.1">
    <property type="nucleotide sequence ID" value="NZ_MCGG01000025.1"/>
</dbReference>
<keyword evidence="4" id="KW-1185">Reference proteome</keyword>
<evidence type="ECO:0000313" key="4">
    <source>
        <dbReference type="Proteomes" id="UP000095347"/>
    </source>
</evidence>
<evidence type="ECO:0000256" key="1">
    <source>
        <dbReference type="ARBA" id="ARBA00022603"/>
    </source>
</evidence>
<dbReference type="InterPro" id="IPR003788">
    <property type="entry name" value="NDUFAF7"/>
</dbReference>
<dbReference type="STRING" id="28181.BEN30_09985"/>
<evidence type="ECO:0000313" key="3">
    <source>
        <dbReference type="EMBL" id="OEJ67099.1"/>
    </source>
</evidence>
<protein>
    <recommendedName>
        <fullName evidence="5">Methyltransferase</fullName>
    </recommendedName>
</protein>
<dbReference type="PANTHER" id="PTHR12049">
    <property type="entry name" value="PROTEIN ARGININE METHYLTRANSFERASE NDUFAF7, MITOCHONDRIAL"/>
    <property type="match status" value="1"/>
</dbReference>
<keyword evidence="2" id="KW-0808">Transferase</keyword>
<accession>A0A1E5Q7G5</accession>
<proteinExistence type="predicted"/>
<dbReference type="GO" id="GO:0035243">
    <property type="term" value="F:protein-arginine omega-N symmetric methyltransferase activity"/>
    <property type="evidence" value="ECO:0007669"/>
    <property type="project" value="TreeGrafter"/>
</dbReference>
<dbReference type="Gene3D" id="3.40.50.12710">
    <property type="match status" value="1"/>
</dbReference>
<dbReference type="OrthoDB" id="9794208at2"/>
<dbReference type="InterPro" id="IPR029063">
    <property type="entry name" value="SAM-dependent_MTases_sf"/>
</dbReference>